<feature type="transmembrane region" description="Helical" evidence="7">
    <location>
        <begin position="84"/>
        <end position="105"/>
    </location>
</feature>
<evidence type="ECO:0000256" key="2">
    <source>
        <dbReference type="ARBA" id="ARBA00005262"/>
    </source>
</evidence>
<keyword evidence="5 7" id="KW-1133">Transmembrane helix</keyword>
<feature type="transmembrane region" description="Helical" evidence="7">
    <location>
        <begin position="146"/>
        <end position="179"/>
    </location>
</feature>
<accession>A0A917WA64</accession>
<feature type="transmembrane region" description="Helical" evidence="7">
    <location>
        <begin position="380"/>
        <end position="399"/>
    </location>
</feature>
<keyword evidence="9" id="KW-1185">Reference proteome</keyword>
<dbReference type="Proteomes" id="UP000649829">
    <property type="component" value="Unassembled WGS sequence"/>
</dbReference>
<comment type="caution">
    <text evidence="8">The sequence shown here is derived from an EMBL/GenBank/DDBJ whole genome shotgun (WGS) entry which is preliminary data.</text>
</comment>
<dbReference type="PIRSF" id="PIRSF004810">
    <property type="entry name" value="ChrA"/>
    <property type="match status" value="1"/>
</dbReference>
<evidence type="ECO:0000256" key="5">
    <source>
        <dbReference type="ARBA" id="ARBA00022989"/>
    </source>
</evidence>
<dbReference type="NCBIfam" id="TIGR00937">
    <property type="entry name" value="2A51"/>
    <property type="match status" value="1"/>
</dbReference>
<feature type="transmembrane region" description="Helical" evidence="7">
    <location>
        <begin position="296"/>
        <end position="320"/>
    </location>
</feature>
<dbReference type="EMBL" id="BMLF01000001">
    <property type="protein sequence ID" value="GGL87754.1"/>
    <property type="molecule type" value="Genomic_DNA"/>
</dbReference>
<dbReference type="PANTHER" id="PTHR33567:SF3">
    <property type="entry name" value="CHROMATE ION TRANSPORTER (EUROFUNG)"/>
    <property type="match status" value="1"/>
</dbReference>
<name>A0A917WA64_9RHOB</name>
<proteinExistence type="inferred from homology"/>
<dbReference type="InterPro" id="IPR014047">
    <property type="entry name" value="Chr_Tranpt_l_chain"/>
</dbReference>
<evidence type="ECO:0000256" key="3">
    <source>
        <dbReference type="ARBA" id="ARBA00022475"/>
    </source>
</evidence>
<dbReference type="RefSeq" id="WP_036538319.1">
    <property type="nucleotide sequence ID" value="NZ_BMLF01000001.1"/>
</dbReference>
<evidence type="ECO:0000256" key="1">
    <source>
        <dbReference type="ARBA" id="ARBA00004651"/>
    </source>
</evidence>
<feature type="transmembrane region" description="Helical" evidence="7">
    <location>
        <begin position="48"/>
        <end position="72"/>
    </location>
</feature>
<comment type="subcellular location">
    <subcellularLocation>
        <location evidence="1">Cell membrane</location>
        <topology evidence="1">Multi-pass membrane protein</topology>
    </subcellularLocation>
</comment>
<dbReference type="GO" id="GO:0005886">
    <property type="term" value="C:plasma membrane"/>
    <property type="evidence" value="ECO:0007669"/>
    <property type="project" value="UniProtKB-SubCell"/>
</dbReference>
<comment type="similarity">
    <text evidence="2">Belongs to the chromate ion transporter (CHR) (TC 2.A.51) family.</text>
</comment>
<feature type="transmembrane region" description="Helical" evidence="7">
    <location>
        <begin position="228"/>
        <end position="247"/>
    </location>
</feature>
<gene>
    <name evidence="8" type="ORF">GCM10011534_07200</name>
</gene>
<feature type="transmembrane region" description="Helical" evidence="7">
    <location>
        <begin position="117"/>
        <end position="134"/>
    </location>
</feature>
<dbReference type="PANTHER" id="PTHR33567">
    <property type="entry name" value="CHROMATE ION TRANSPORTER (EUROFUNG)"/>
    <property type="match status" value="1"/>
</dbReference>
<feature type="transmembrane region" description="Helical" evidence="7">
    <location>
        <begin position="332"/>
        <end position="360"/>
    </location>
</feature>
<reference evidence="8" key="1">
    <citation type="journal article" date="2014" name="Int. J. Syst. Evol. Microbiol.">
        <title>Complete genome sequence of Corynebacterium casei LMG S-19264T (=DSM 44701T), isolated from a smear-ripened cheese.</title>
        <authorList>
            <consortium name="US DOE Joint Genome Institute (JGI-PGF)"/>
            <person name="Walter F."/>
            <person name="Albersmeier A."/>
            <person name="Kalinowski J."/>
            <person name="Ruckert C."/>
        </authorList>
    </citation>
    <scope>NUCLEOTIDE SEQUENCE</scope>
    <source>
        <strain evidence="8">CGMCC 1.6293</strain>
    </source>
</reference>
<evidence type="ECO:0000313" key="9">
    <source>
        <dbReference type="Proteomes" id="UP000649829"/>
    </source>
</evidence>
<keyword evidence="4 7" id="KW-0812">Transmembrane</keyword>
<keyword evidence="6 7" id="KW-0472">Membrane</keyword>
<dbReference type="Pfam" id="PF02417">
    <property type="entry name" value="Chromate_transp"/>
    <property type="match status" value="2"/>
</dbReference>
<sequence length="418" mass="43554">MQTLAAPPDLFRAFARIGLLSFGGPAAQIAIMHRELVETRAWLSEKQFLGALSFAMLLPGPEAMQLATWAGWRLGGTRAGLMAGLLFVLPGALVIVALALAYVAWGDLPAVQAAFDGIKALIVVVVVQAMIRMGKKALRRPADIALAAAAFVAIFLLAVPFPLIILAAAAIGALLGPAAPPDPAPPGRPVPLAATLRTVALWLLLWAMPLVAVWLAGSVFLTDIALFFAKLAVVTFGGAYAVLAYMAQEVVQGYGWLTTGEMIDALGLAETTPGPLILVTQFTAMVAGAKEAGWPMALMAGALCLWMTFVPCFLWIFAFAPHLERLLSAPRLAGALQGITAAVAGVIANLSAWFALHVLFARIAPGSMPPRPDWSSFDPAALALIAVSAVLVFALRLGLLPAMALMAMAGLALDVAAG</sequence>
<feature type="transmembrane region" description="Helical" evidence="7">
    <location>
        <begin position="199"/>
        <end position="221"/>
    </location>
</feature>
<evidence type="ECO:0000256" key="6">
    <source>
        <dbReference type="ARBA" id="ARBA00023136"/>
    </source>
</evidence>
<protein>
    <submittedName>
        <fullName evidence="8">Chromate transporter</fullName>
    </submittedName>
</protein>
<reference evidence="8" key="2">
    <citation type="submission" date="2020-09" db="EMBL/GenBank/DDBJ databases">
        <authorList>
            <person name="Sun Q."/>
            <person name="Zhou Y."/>
        </authorList>
    </citation>
    <scope>NUCLEOTIDE SEQUENCE</scope>
    <source>
        <strain evidence="8">CGMCC 1.6293</strain>
    </source>
</reference>
<dbReference type="InterPro" id="IPR003370">
    <property type="entry name" value="Chromate_transpt"/>
</dbReference>
<organism evidence="8 9">
    <name type="scientific">Pseudooceanicola nanhaiensis</name>
    <dbReference type="NCBI Taxonomy" id="375761"/>
    <lineage>
        <taxon>Bacteria</taxon>
        <taxon>Pseudomonadati</taxon>
        <taxon>Pseudomonadota</taxon>
        <taxon>Alphaproteobacteria</taxon>
        <taxon>Rhodobacterales</taxon>
        <taxon>Paracoccaceae</taxon>
        <taxon>Pseudooceanicola</taxon>
    </lineage>
</organism>
<evidence type="ECO:0000256" key="4">
    <source>
        <dbReference type="ARBA" id="ARBA00022692"/>
    </source>
</evidence>
<dbReference type="GO" id="GO:0015109">
    <property type="term" value="F:chromate transmembrane transporter activity"/>
    <property type="evidence" value="ECO:0007669"/>
    <property type="project" value="InterPro"/>
</dbReference>
<evidence type="ECO:0000313" key="8">
    <source>
        <dbReference type="EMBL" id="GGL87754.1"/>
    </source>
</evidence>
<evidence type="ECO:0000256" key="7">
    <source>
        <dbReference type="SAM" id="Phobius"/>
    </source>
</evidence>
<keyword evidence="3" id="KW-1003">Cell membrane</keyword>
<dbReference type="AlphaFoldDB" id="A0A917WA64"/>